<dbReference type="EMBL" id="SMGK01000001">
    <property type="protein sequence ID" value="TCK75221.1"/>
    <property type="molecule type" value="Genomic_DNA"/>
</dbReference>
<reference evidence="1 2" key="1">
    <citation type="submission" date="2019-03" db="EMBL/GenBank/DDBJ databases">
        <title>Genomic Encyclopedia of Type Strains, Phase IV (KMG-IV): sequencing the most valuable type-strain genomes for metagenomic binning, comparative biology and taxonomic classification.</title>
        <authorList>
            <person name="Goeker M."/>
        </authorList>
    </citation>
    <scope>NUCLEOTIDE SEQUENCE [LARGE SCALE GENOMIC DNA]</scope>
    <source>
        <strain evidence="1 2">DSM 103428</strain>
    </source>
</reference>
<dbReference type="Proteomes" id="UP000295210">
    <property type="component" value="Unassembled WGS sequence"/>
</dbReference>
<dbReference type="OrthoDB" id="1551470at2"/>
<protein>
    <submittedName>
        <fullName evidence="1">Uncharacterized protein</fullName>
    </submittedName>
</protein>
<proteinExistence type="predicted"/>
<accession>A0A4V2PVP5</accession>
<dbReference type="AlphaFoldDB" id="A0A4V2PVP5"/>
<comment type="caution">
    <text evidence="1">The sequence shown here is derived from an EMBL/GenBank/DDBJ whole genome shotgun (WGS) entry which is preliminary data.</text>
</comment>
<organism evidence="1 2">
    <name type="scientific">Acidipila rosea</name>
    <dbReference type="NCBI Taxonomy" id="768535"/>
    <lineage>
        <taxon>Bacteria</taxon>
        <taxon>Pseudomonadati</taxon>
        <taxon>Acidobacteriota</taxon>
        <taxon>Terriglobia</taxon>
        <taxon>Terriglobales</taxon>
        <taxon>Acidobacteriaceae</taxon>
        <taxon>Acidipila</taxon>
    </lineage>
</organism>
<name>A0A4V2PVP5_9BACT</name>
<sequence>MSSLTVIDKRYLEKFLNMDGGYVLNYSDNSFGTFFHRQAVDIHGPKYQTYGTSKAKKLRAFWDTENDSVVGKVLSAMIDEYEVDCELNKKQIDKELLAKVRGIVARLSGKPQAAATPTQTANDFLNHEFTIPNIQKLPVEPLAIPIIESRLAEARIALRAKAHLSVIFLCGSVLEAVLLGAAQKAPAQFNRATASPKAKDGSVKPLHEWSLAQFIDVACEIDLLKPDVKKFSHGLRDFRNYIHPYAQMQSGFTPDEHTAKLCFQVLKAALASVAGERK</sequence>
<evidence type="ECO:0000313" key="2">
    <source>
        <dbReference type="Proteomes" id="UP000295210"/>
    </source>
</evidence>
<dbReference type="RefSeq" id="WP_131990818.1">
    <property type="nucleotide sequence ID" value="NZ_SMGK01000001.1"/>
</dbReference>
<gene>
    <name evidence="1" type="ORF">C7378_0201</name>
</gene>
<keyword evidence="2" id="KW-1185">Reference proteome</keyword>
<evidence type="ECO:0000313" key="1">
    <source>
        <dbReference type="EMBL" id="TCK75221.1"/>
    </source>
</evidence>